<dbReference type="AlphaFoldDB" id="A0A268HBB8"/>
<feature type="transmembrane region" description="Helical" evidence="1">
    <location>
        <begin position="41"/>
        <end position="62"/>
    </location>
</feature>
<evidence type="ECO:0000256" key="1">
    <source>
        <dbReference type="SAM" id="Phobius"/>
    </source>
</evidence>
<feature type="transmembrane region" description="Helical" evidence="1">
    <location>
        <begin position="12"/>
        <end position="29"/>
    </location>
</feature>
<reference evidence="2 3" key="1">
    <citation type="submission" date="2017-07" db="EMBL/GenBank/DDBJ databases">
        <title>Isolation and whole genome analysis of endospore-forming bacteria from heroin.</title>
        <authorList>
            <person name="Kalinowski J."/>
            <person name="Ahrens B."/>
            <person name="Al-Dilaimi A."/>
            <person name="Winkler A."/>
            <person name="Wibberg D."/>
            <person name="Schleenbecker U."/>
            <person name="Ruckert C."/>
            <person name="Wolfel R."/>
            <person name="Grass G."/>
        </authorList>
    </citation>
    <scope>NUCLEOTIDE SEQUENCE [LARGE SCALE GENOMIC DNA]</scope>
    <source>
        <strain evidence="2 3">7509</strain>
    </source>
</reference>
<dbReference type="Proteomes" id="UP000216475">
    <property type="component" value="Unassembled WGS sequence"/>
</dbReference>
<keyword evidence="1" id="KW-0812">Transmembrane</keyword>
<sequence length="66" mass="8029">MKFFSIKRGFTFFWKSNLFLLIVLLFFFINKSSWLWDGEWVVEVFTVLGELFILVCSFIACFRDRE</sequence>
<evidence type="ECO:0000313" key="2">
    <source>
        <dbReference type="EMBL" id="PAE07176.1"/>
    </source>
</evidence>
<comment type="caution">
    <text evidence="2">The sequence shown here is derived from an EMBL/GenBank/DDBJ whole genome shotgun (WGS) entry which is preliminary data.</text>
</comment>
<proteinExistence type="predicted"/>
<keyword evidence="1" id="KW-1133">Transmembrane helix</keyword>
<accession>A0A268HBB8</accession>
<name>A0A268HBB8_9BACI</name>
<evidence type="ECO:0000313" key="3">
    <source>
        <dbReference type="Proteomes" id="UP000216475"/>
    </source>
</evidence>
<gene>
    <name evidence="2" type="ORF">CHI12_11880</name>
</gene>
<keyword evidence="1" id="KW-0472">Membrane</keyword>
<dbReference type="EMBL" id="NPBH01000055">
    <property type="protein sequence ID" value="PAE07176.1"/>
    <property type="molecule type" value="Genomic_DNA"/>
</dbReference>
<organism evidence="2 3">
    <name type="scientific">Terribacillus saccharophilus</name>
    <dbReference type="NCBI Taxonomy" id="361277"/>
    <lineage>
        <taxon>Bacteria</taxon>
        <taxon>Bacillati</taxon>
        <taxon>Bacillota</taxon>
        <taxon>Bacilli</taxon>
        <taxon>Bacillales</taxon>
        <taxon>Bacillaceae</taxon>
        <taxon>Terribacillus</taxon>
    </lineage>
</organism>
<protein>
    <submittedName>
        <fullName evidence="2">Uncharacterized protein</fullName>
    </submittedName>
</protein>